<name>A0A0A2MCF7_9FLAO</name>
<comment type="similarity">
    <text evidence="1">Belongs to the carbon-nitrogen hydrolase superfamily. NIT1/NIT2 family.</text>
</comment>
<sequence>MQISIIQAPLFWENPEVNRNYFAAKIQNIPEETLLVVLPEMFTSGFTMNPHEVAEAMDGPTIAWMKETAQARNMAIMGSMVVREKENYYNRLLFVFPTGEVEYYDKRHLFSLAGEHKVYTKGNEKKIINYLGWRICPFVCYDLRFPVFSRFNDDYDLLIYVANWPQARIQAWDTLLKARAIENMTYVIGVNRIGDDENDNNYPGHSQIIDYLGNYMVEPSEKEMVFSVRLDKELMLANRNKFGFLGDRDGFTLTE</sequence>
<evidence type="ECO:0000256" key="2">
    <source>
        <dbReference type="ARBA" id="ARBA00022801"/>
    </source>
</evidence>
<dbReference type="eggNOG" id="COG0388">
    <property type="taxonomic scope" value="Bacteria"/>
</dbReference>
<dbReference type="STRING" id="1121899.GCA_000430025_01698"/>
<dbReference type="PANTHER" id="PTHR47799:SF1">
    <property type="entry name" value="OMEGA-AMIDASE YAFV"/>
    <property type="match status" value="1"/>
</dbReference>
<dbReference type="RefSeq" id="WP_026980146.1">
    <property type="nucleotide sequence ID" value="NZ_AUCZ01000007.1"/>
</dbReference>
<dbReference type="SUPFAM" id="SSF56317">
    <property type="entry name" value="Carbon-nitrogen hydrolase"/>
    <property type="match status" value="1"/>
</dbReference>
<dbReference type="InterPro" id="IPR003010">
    <property type="entry name" value="C-N_Hydrolase"/>
</dbReference>
<evidence type="ECO:0000256" key="4">
    <source>
        <dbReference type="ARBA" id="ARBA00052904"/>
    </source>
</evidence>
<evidence type="ECO:0000256" key="1">
    <source>
        <dbReference type="ARBA" id="ARBA00010613"/>
    </source>
</evidence>
<dbReference type="Proteomes" id="UP000030121">
    <property type="component" value="Unassembled WGS sequence"/>
</dbReference>
<dbReference type="EC" id="3.5.1.3" evidence="3"/>
<protein>
    <recommendedName>
        <fullName evidence="5">Omega-amidase YafV</fullName>
        <ecNumber evidence="3">3.5.1.3</ecNumber>
    </recommendedName>
</protein>
<organism evidence="7 8">
    <name type="scientific">Flavobacterium suncheonense GH29-5 = DSM 17707</name>
    <dbReference type="NCBI Taxonomy" id="1121899"/>
    <lineage>
        <taxon>Bacteria</taxon>
        <taxon>Pseudomonadati</taxon>
        <taxon>Bacteroidota</taxon>
        <taxon>Flavobacteriia</taxon>
        <taxon>Flavobacteriales</taxon>
        <taxon>Flavobacteriaceae</taxon>
        <taxon>Flavobacterium</taxon>
    </lineage>
</organism>
<keyword evidence="2 7" id="KW-0378">Hydrolase</keyword>
<dbReference type="Gene3D" id="3.60.110.10">
    <property type="entry name" value="Carbon-nitrogen hydrolase"/>
    <property type="match status" value="1"/>
</dbReference>
<dbReference type="InterPro" id="IPR036526">
    <property type="entry name" value="C-N_Hydrolase_sf"/>
</dbReference>
<dbReference type="InterPro" id="IPR052737">
    <property type="entry name" value="Omega-amidase_YafV"/>
</dbReference>
<gene>
    <name evidence="7" type="ORF">Q764_02055</name>
</gene>
<comment type="catalytic activity">
    <reaction evidence="4">
        <text>a monoamide of a dicarboxylate + H2O = a dicarboxylate + NH4(+)</text>
        <dbReference type="Rhea" id="RHEA:11716"/>
        <dbReference type="ChEBI" id="CHEBI:15377"/>
        <dbReference type="ChEBI" id="CHEBI:28938"/>
        <dbReference type="ChEBI" id="CHEBI:28965"/>
        <dbReference type="ChEBI" id="CHEBI:77450"/>
        <dbReference type="EC" id="3.5.1.3"/>
    </reaction>
</comment>
<dbReference type="FunFam" id="3.60.110.10:FF:000004">
    <property type="entry name" value="Carbon-nitrogen hydrolase"/>
    <property type="match status" value="1"/>
</dbReference>
<proteinExistence type="inferred from homology"/>
<evidence type="ECO:0000256" key="3">
    <source>
        <dbReference type="ARBA" id="ARBA00039118"/>
    </source>
</evidence>
<evidence type="ECO:0000256" key="5">
    <source>
        <dbReference type="ARBA" id="ARBA00072139"/>
    </source>
</evidence>
<dbReference type="AlphaFoldDB" id="A0A0A2MCF7"/>
<dbReference type="PROSITE" id="PS50263">
    <property type="entry name" value="CN_HYDROLASE"/>
    <property type="match status" value="1"/>
</dbReference>
<dbReference type="GO" id="GO:0106008">
    <property type="term" value="F:2-oxoglutaramate amidase activity"/>
    <property type="evidence" value="ECO:0007669"/>
    <property type="project" value="TreeGrafter"/>
</dbReference>
<dbReference type="Pfam" id="PF00795">
    <property type="entry name" value="CN_hydrolase"/>
    <property type="match status" value="1"/>
</dbReference>
<evidence type="ECO:0000313" key="7">
    <source>
        <dbReference type="EMBL" id="KGO90357.1"/>
    </source>
</evidence>
<dbReference type="EMBL" id="JRLW01000002">
    <property type="protein sequence ID" value="KGO90357.1"/>
    <property type="molecule type" value="Genomic_DNA"/>
</dbReference>
<dbReference type="GO" id="GO:0050152">
    <property type="term" value="F:omega-amidase activity"/>
    <property type="evidence" value="ECO:0007669"/>
    <property type="project" value="UniProtKB-EC"/>
</dbReference>
<dbReference type="PANTHER" id="PTHR47799">
    <property type="entry name" value="OMEGA-AMIDASE YAFV"/>
    <property type="match status" value="1"/>
</dbReference>
<feature type="domain" description="CN hydrolase" evidence="6">
    <location>
        <begin position="1"/>
        <end position="232"/>
    </location>
</feature>
<accession>A0A0A2MCF7</accession>
<comment type="caution">
    <text evidence="7">The sequence shown here is derived from an EMBL/GenBank/DDBJ whole genome shotgun (WGS) entry which is preliminary data.</text>
</comment>
<dbReference type="CDD" id="cd07575">
    <property type="entry name" value="Xc-1258_like"/>
    <property type="match status" value="1"/>
</dbReference>
<evidence type="ECO:0000259" key="6">
    <source>
        <dbReference type="PROSITE" id="PS50263"/>
    </source>
</evidence>
<keyword evidence="8" id="KW-1185">Reference proteome</keyword>
<dbReference type="OrthoDB" id="9811121at2"/>
<reference evidence="7 8" key="1">
    <citation type="submission" date="2013-09" db="EMBL/GenBank/DDBJ databases">
        <authorList>
            <person name="Zeng Z."/>
            <person name="Chen C."/>
        </authorList>
    </citation>
    <scope>NUCLEOTIDE SEQUENCE [LARGE SCALE GENOMIC DNA]</scope>
    <source>
        <strain evidence="7 8">GH29-5</strain>
    </source>
</reference>
<dbReference type="NCBIfam" id="NF007757">
    <property type="entry name" value="PRK10438.1"/>
    <property type="match status" value="1"/>
</dbReference>
<evidence type="ECO:0000313" key="8">
    <source>
        <dbReference type="Proteomes" id="UP000030121"/>
    </source>
</evidence>